<protein>
    <submittedName>
        <fullName evidence="3">Uncharacterized protein</fullName>
    </submittedName>
</protein>
<feature type="transmembrane region" description="Helical" evidence="2">
    <location>
        <begin position="108"/>
        <end position="126"/>
    </location>
</feature>
<name>A0ABS4XCZ3_9MICC</name>
<comment type="caution">
    <text evidence="3">The sequence shown here is derived from an EMBL/GenBank/DDBJ whole genome shotgun (WGS) entry which is preliminary data.</text>
</comment>
<reference evidence="3 4" key="1">
    <citation type="submission" date="2021-03" db="EMBL/GenBank/DDBJ databases">
        <title>Sequencing the genomes of 1000 actinobacteria strains.</title>
        <authorList>
            <person name="Klenk H.-P."/>
        </authorList>
    </citation>
    <scope>NUCLEOTIDE SEQUENCE [LARGE SCALE GENOMIC DNA]</scope>
    <source>
        <strain evidence="3 4">DSM 15797</strain>
    </source>
</reference>
<feature type="transmembrane region" description="Helical" evidence="2">
    <location>
        <begin position="12"/>
        <end position="33"/>
    </location>
</feature>
<organism evidence="3 4">
    <name type="scientific">Paeniglutamicibacter kerguelensis</name>
    <dbReference type="NCBI Taxonomy" id="254788"/>
    <lineage>
        <taxon>Bacteria</taxon>
        <taxon>Bacillati</taxon>
        <taxon>Actinomycetota</taxon>
        <taxon>Actinomycetes</taxon>
        <taxon>Micrococcales</taxon>
        <taxon>Micrococcaceae</taxon>
        <taxon>Paeniglutamicibacter</taxon>
    </lineage>
</organism>
<evidence type="ECO:0000256" key="2">
    <source>
        <dbReference type="SAM" id="Phobius"/>
    </source>
</evidence>
<proteinExistence type="predicted"/>
<sequence length="183" mass="19450">MALVHAGAWGKLFFEQILTVWVAATAALLIVIFRRDGERYRMRRAIALLLPSLWLVLAFAGKADGSPLDVMREVLGSAIAVVGIPATMWVLARIIWPELGVGLSLARRVLVIASVLFIAVSAYLLGVNHAAFLTCEDFTVSGNSEPRGCTPKPRGQDPAGGAAVTAVLPPGTVPGPTWGDQHD</sequence>
<feature type="region of interest" description="Disordered" evidence="1">
    <location>
        <begin position="143"/>
        <end position="183"/>
    </location>
</feature>
<dbReference type="EMBL" id="JAGIOF010000001">
    <property type="protein sequence ID" value="MBP2386331.1"/>
    <property type="molecule type" value="Genomic_DNA"/>
</dbReference>
<evidence type="ECO:0000313" key="4">
    <source>
        <dbReference type="Proteomes" id="UP001296993"/>
    </source>
</evidence>
<dbReference type="Proteomes" id="UP001296993">
    <property type="component" value="Unassembled WGS sequence"/>
</dbReference>
<evidence type="ECO:0000313" key="3">
    <source>
        <dbReference type="EMBL" id="MBP2386331.1"/>
    </source>
</evidence>
<keyword evidence="2" id="KW-1133">Transmembrane helix</keyword>
<accession>A0ABS4XCZ3</accession>
<evidence type="ECO:0000256" key="1">
    <source>
        <dbReference type="SAM" id="MobiDB-lite"/>
    </source>
</evidence>
<keyword evidence="4" id="KW-1185">Reference proteome</keyword>
<dbReference type="RefSeq" id="WP_209997243.1">
    <property type="nucleotide sequence ID" value="NZ_BAAAJY010000002.1"/>
</dbReference>
<keyword evidence="2" id="KW-0812">Transmembrane</keyword>
<feature type="transmembrane region" description="Helical" evidence="2">
    <location>
        <begin position="75"/>
        <end position="96"/>
    </location>
</feature>
<keyword evidence="2" id="KW-0472">Membrane</keyword>
<feature type="transmembrane region" description="Helical" evidence="2">
    <location>
        <begin position="45"/>
        <end position="63"/>
    </location>
</feature>
<gene>
    <name evidence="3" type="ORF">JOF47_001842</name>
</gene>